<keyword evidence="1" id="KW-0472">Membrane</keyword>
<dbReference type="PANTHER" id="PTHR42886:SF53">
    <property type="entry name" value="ALPHA_BETA-HYDROLASES SUPERFAMILY PROTEIN"/>
    <property type="match status" value="1"/>
</dbReference>
<sequence length="226" mass="26119">MFSFNRKKKKALILTIHGFGKQRHQEFDLLCRYLKESGWDSIQFDIYSLKNPEDANLEQWIKRCEEQMRSALKLKKPVILVGFSMGGVIASYLASVFPVQSLILVAPAFRYFDIQKLGSYSLHALRKITAKEKNVPSSLQTRTFMDLVDQYKDSIYHVTCPVLILHGTKDEVIPYESSQSIYYDLNTQKKCLLLIEGGKHRMLYDGLGHEKPCFKIIESMLNDELL</sequence>
<dbReference type="InterPro" id="IPR000073">
    <property type="entry name" value="AB_hydrolase_1"/>
</dbReference>
<protein>
    <submittedName>
        <fullName evidence="4">Esterase/lipase</fullName>
    </submittedName>
</protein>
<organism evidence="4 5">
    <name type="scientific">Faecalicoccus acidiformans</name>
    <dbReference type="NCBI Taxonomy" id="915173"/>
    <lineage>
        <taxon>Bacteria</taxon>
        <taxon>Bacillati</taxon>
        <taxon>Bacillota</taxon>
        <taxon>Erysipelotrichia</taxon>
        <taxon>Erysipelotrichales</taxon>
        <taxon>Erysipelotrichaceae</taxon>
        <taxon>Faecalicoccus</taxon>
    </lineage>
</organism>
<comment type="caution">
    <text evidence="4">The sequence shown here is derived from an EMBL/GenBank/DDBJ whole genome shotgun (WGS) entry which is preliminary data.</text>
</comment>
<dbReference type="Gene3D" id="3.40.50.1820">
    <property type="entry name" value="alpha/beta hydrolase"/>
    <property type="match status" value="1"/>
</dbReference>
<dbReference type="Proteomes" id="UP000521313">
    <property type="component" value="Unassembled WGS sequence"/>
</dbReference>
<dbReference type="InterPro" id="IPR029058">
    <property type="entry name" value="AB_hydrolase_fold"/>
</dbReference>
<evidence type="ECO:0000259" key="3">
    <source>
        <dbReference type="Pfam" id="PF12146"/>
    </source>
</evidence>
<dbReference type="EMBL" id="JACHHD010000011">
    <property type="protein sequence ID" value="MBB5185191.1"/>
    <property type="molecule type" value="Genomic_DNA"/>
</dbReference>
<accession>A0A7W8D1D3</accession>
<feature type="domain" description="AB hydrolase-1" evidence="2">
    <location>
        <begin position="12"/>
        <end position="117"/>
    </location>
</feature>
<dbReference type="InterPro" id="IPR022742">
    <property type="entry name" value="Hydrolase_4"/>
</dbReference>
<name>A0A7W8D1D3_9FIRM</name>
<dbReference type="RefSeq" id="WP_183375843.1">
    <property type="nucleotide sequence ID" value="NZ_JACHHD010000011.1"/>
</dbReference>
<feature type="domain" description="Serine aminopeptidase S33" evidence="3">
    <location>
        <begin position="141"/>
        <end position="205"/>
    </location>
</feature>
<dbReference type="Pfam" id="PF00561">
    <property type="entry name" value="Abhydrolase_1"/>
    <property type="match status" value="1"/>
</dbReference>
<keyword evidence="1" id="KW-0812">Transmembrane</keyword>
<evidence type="ECO:0000256" key="1">
    <source>
        <dbReference type="SAM" id="Phobius"/>
    </source>
</evidence>
<gene>
    <name evidence="4" type="ORF">HNQ43_001244</name>
</gene>
<reference evidence="4 5" key="1">
    <citation type="submission" date="2020-08" db="EMBL/GenBank/DDBJ databases">
        <title>Genomic Encyclopedia of Type Strains, Phase IV (KMG-IV): sequencing the most valuable type-strain genomes for metagenomic binning, comparative biology and taxonomic classification.</title>
        <authorList>
            <person name="Goeker M."/>
        </authorList>
    </citation>
    <scope>NUCLEOTIDE SEQUENCE [LARGE SCALE GENOMIC DNA]</scope>
    <source>
        <strain evidence="4 5">DSM 26963</strain>
    </source>
</reference>
<evidence type="ECO:0000313" key="4">
    <source>
        <dbReference type="EMBL" id="MBB5185191.1"/>
    </source>
</evidence>
<evidence type="ECO:0000313" key="5">
    <source>
        <dbReference type="Proteomes" id="UP000521313"/>
    </source>
</evidence>
<feature type="transmembrane region" description="Helical" evidence="1">
    <location>
        <begin position="78"/>
        <end position="97"/>
    </location>
</feature>
<evidence type="ECO:0000259" key="2">
    <source>
        <dbReference type="Pfam" id="PF00561"/>
    </source>
</evidence>
<keyword evidence="1" id="KW-1133">Transmembrane helix</keyword>
<proteinExistence type="predicted"/>
<dbReference type="PANTHER" id="PTHR42886">
    <property type="entry name" value="RE40534P-RELATED"/>
    <property type="match status" value="1"/>
</dbReference>
<dbReference type="AlphaFoldDB" id="A0A7W8D1D3"/>
<dbReference type="Pfam" id="PF12146">
    <property type="entry name" value="Hydrolase_4"/>
    <property type="match status" value="1"/>
</dbReference>
<dbReference type="SUPFAM" id="SSF53474">
    <property type="entry name" value="alpha/beta-Hydrolases"/>
    <property type="match status" value="1"/>
</dbReference>